<comment type="caution">
    <text evidence="5">The sequence shown here is derived from an EMBL/GenBank/DDBJ whole genome shotgun (WGS) entry which is preliminary data.</text>
</comment>
<evidence type="ECO:0000313" key="5">
    <source>
        <dbReference type="EMBL" id="MBC5781024.1"/>
    </source>
</evidence>
<accession>A0ABR7ILW6</accession>
<keyword evidence="2" id="KW-0238">DNA-binding</keyword>
<dbReference type="Pfam" id="PF01638">
    <property type="entry name" value="HxlR"/>
    <property type="match status" value="1"/>
</dbReference>
<evidence type="ECO:0000256" key="3">
    <source>
        <dbReference type="ARBA" id="ARBA00023163"/>
    </source>
</evidence>
<keyword evidence="6" id="KW-1185">Reference proteome</keyword>
<sequence length="124" mass="14266">MRAKEELPECPVATAVSLIGGKWKLLILRNLKERPWRFNELQRSIDGISQKVLTESLRQMMSDGLAYRHDYHEQPPRVEYGLTELGTKMLPIVNSLADFGNYYKSIIEQNYEGCFLSEGQEDGD</sequence>
<protein>
    <submittedName>
        <fullName evidence="5">Helix-turn-helix transcriptional regulator</fullName>
    </submittedName>
</protein>
<evidence type="ECO:0000259" key="4">
    <source>
        <dbReference type="PROSITE" id="PS51118"/>
    </source>
</evidence>
<dbReference type="InterPro" id="IPR036390">
    <property type="entry name" value="WH_DNA-bd_sf"/>
</dbReference>
<dbReference type="PROSITE" id="PS51118">
    <property type="entry name" value="HTH_HXLR"/>
    <property type="match status" value="1"/>
</dbReference>
<evidence type="ECO:0000313" key="6">
    <source>
        <dbReference type="Proteomes" id="UP000649826"/>
    </source>
</evidence>
<dbReference type="RefSeq" id="WP_019162951.1">
    <property type="nucleotide sequence ID" value="NZ_JACOQG010000041.1"/>
</dbReference>
<dbReference type="SUPFAM" id="SSF46785">
    <property type="entry name" value="Winged helix' DNA-binding domain"/>
    <property type="match status" value="1"/>
</dbReference>
<keyword evidence="1" id="KW-0805">Transcription regulation</keyword>
<reference evidence="5 6" key="1">
    <citation type="submission" date="2020-08" db="EMBL/GenBank/DDBJ databases">
        <title>Genome public.</title>
        <authorList>
            <person name="Liu C."/>
            <person name="Sun Q."/>
        </authorList>
    </citation>
    <scope>NUCLEOTIDE SEQUENCE [LARGE SCALE GENOMIC DNA]</scope>
    <source>
        <strain evidence="5 6">M29</strain>
    </source>
</reference>
<proteinExistence type="predicted"/>
<dbReference type="InterPro" id="IPR036388">
    <property type="entry name" value="WH-like_DNA-bd_sf"/>
</dbReference>
<dbReference type="InterPro" id="IPR002577">
    <property type="entry name" value="HTH_HxlR"/>
</dbReference>
<dbReference type="PANTHER" id="PTHR33204">
    <property type="entry name" value="TRANSCRIPTIONAL REGULATOR, MARR FAMILY"/>
    <property type="match status" value="1"/>
</dbReference>
<gene>
    <name evidence="5" type="ORF">H8Z82_15520</name>
</gene>
<dbReference type="Proteomes" id="UP000649826">
    <property type="component" value="Unassembled WGS sequence"/>
</dbReference>
<feature type="domain" description="HTH hxlR-type" evidence="4">
    <location>
        <begin position="10"/>
        <end position="108"/>
    </location>
</feature>
<dbReference type="EMBL" id="JACOQG010000041">
    <property type="protein sequence ID" value="MBC5781024.1"/>
    <property type="molecule type" value="Genomic_DNA"/>
</dbReference>
<evidence type="ECO:0000256" key="2">
    <source>
        <dbReference type="ARBA" id="ARBA00023125"/>
    </source>
</evidence>
<name>A0ABR7ILW6_9FIRM</name>
<dbReference type="Gene3D" id="1.10.10.10">
    <property type="entry name" value="Winged helix-like DNA-binding domain superfamily/Winged helix DNA-binding domain"/>
    <property type="match status" value="1"/>
</dbReference>
<keyword evidence="3" id="KW-0804">Transcription</keyword>
<organism evidence="5 6">
    <name type="scientific">Blautia difficilis</name>
    <dbReference type="NCBI Taxonomy" id="2763027"/>
    <lineage>
        <taxon>Bacteria</taxon>
        <taxon>Bacillati</taxon>
        <taxon>Bacillota</taxon>
        <taxon>Clostridia</taxon>
        <taxon>Lachnospirales</taxon>
        <taxon>Lachnospiraceae</taxon>
        <taxon>Blautia</taxon>
    </lineage>
</organism>
<evidence type="ECO:0000256" key="1">
    <source>
        <dbReference type="ARBA" id="ARBA00023015"/>
    </source>
</evidence>